<sequence>MEKPKSDIELPNKLADLKLMETQSEETESTTRVLRKRKQTSPENKSTNRRVSMKPRKHIAVTETGNSKQIEAIYLNNKIKKTSSQTLETIFEEPKNGNTDCNNVMSRRKVKRLLTFHLGSHYTKDKIKRRREKIKKLRGNAFLSRKRIPMDVVLETLEALQSDEETSTESKTIESVTV</sequence>
<feature type="region of interest" description="Disordered" evidence="2">
    <location>
        <begin position="1"/>
        <end position="53"/>
    </location>
</feature>
<evidence type="ECO:0000313" key="4">
    <source>
        <dbReference type="EMBL" id="CAF4938415.1"/>
    </source>
</evidence>
<feature type="domain" description="Tantalus-like" evidence="3">
    <location>
        <begin position="51"/>
        <end position="109"/>
    </location>
</feature>
<dbReference type="EMBL" id="CAJOBZ010000065">
    <property type="protein sequence ID" value="CAF4938415.1"/>
    <property type="molecule type" value="Genomic_DNA"/>
</dbReference>
<keyword evidence="5" id="KW-1185">Reference proteome</keyword>
<dbReference type="InterPro" id="IPR028149">
    <property type="entry name" value="Tantalus-like"/>
</dbReference>
<organism evidence="4 5">
    <name type="scientific">Pieris macdunnoughi</name>
    <dbReference type="NCBI Taxonomy" id="345717"/>
    <lineage>
        <taxon>Eukaryota</taxon>
        <taxon>Metazoa</taxon>
        <taxon>Ecdysozoa</taxon>
        <taxon>Arthropoda</taxon>
        <taxon>Hexapoda</taxon>
        <taxon>Insecta</taxon>
        <taxon>Pterygota</taxon>
        <taxon>Neoptera</taxon>
        <taxon>Endopterygota</taxon>
        <taxon>Lepidoptera</taxon>
        <taxon>Glossata</taxon>
        <taxon>Ditrysia</taxon>
        <taxon>Papilionoidea</taxon>
        <taxon>Pieridae</taxon>
        <taxon>Pierinae</taxon>
        <taxon>Pieris</taxon>
    </lineage>
</organism>
<evidence type="ECO:0000256" key="2">
    <source>
        <dbReference type="SAM" id="MobiDB-lite"/>
    </source>
</evidence>
<protein>
    <recommendedName>
        <fullName evidence="3">Tantalus-like domain-containing protein</fullName>
    </recommendedName>
</protein>
<accession>A0A821X863</accession>
<dbReference type="AlphaFoldDB" id="A0A821X863"/>
<evidence type="ECO:0000256" key="1">
    <source>
        <dbReference type="ARBA" id="ARBA00022553"/>
    </source>
</evidence>
<dbReference type="Pfam" id="PF15386">
    <property type="entry name" value="Tantalus"/>
    <property type="match status" value="1"/>
</dbReference>
<feature type="compositionally biased region" description="Basic and acidic residues" evidence="2">
    <location>
        <begin position="1"/>
        <end position="19"/>
    </location>
</feature>
<evidence type="ECO:0000259" key="3">
    <source>
        <dbReference type="Pfam" id="PF15386"/>
    </source>
</evidence>
<reference evidence="4" key="1">
    <citation type="submission" date="2021-02" db="EMBL/GenBank/DDBJ databases">
        <authorList>
            <person name="Steward A R."/>
        </authorList>
    </citation>
    <scope>NUCLEOTIDE SEQUENCE</scope>
</reference>
<dbReference type="OrthoDB" id="8035741at2759"/>
<dbReference type="Proteomes" id="UP000663880">
    <property type="component" value="Unassembled WGS sequence"/>
</dbReference>
<proteinExistence type="predicted"/>
<gene>
    <name evidence="4" type="ORF">PMACD_LOCUS14497</name>
</gene>
<name>A0A821X863_9NEOP</name>
<comment type="caution">
    <text evidence="4">The sequence shown here is derived from an EMBL/GenBank/DDBJ whole genome shotgun (WGS) entry which is preliminary data.</text>
</comment>
<keyword evidence="1" id="KW-0597">Phosphoprotein</keyword>
<evidence type="ECO:0000313" key="5">
    <source>
        <dbReference type="Proteomes" id="UP000663880"/>
    </source>
</evidence>